<accession>A0ACA9Q7G2</accession>
<keyword evidence="2" id="KW-1185">Reference proteome</keyword>
<proteinExistence type="predicted"/>
<dbReference type="Proteomes" id="UP000789366">
    <property type="component" value="Unassembled WGS sequence"/>
</dbReference>
<sequence>YPANAKEYLTNWFVYDAEARNCVANQRKLDQKIVKLIEQELATVNLFVRGLYQLYDVDYPQAHLIIQQPTNNAEVAACTIIHSTAVIQEQHVQIWHVGEEIPIYISILNENYEALQYPLFFPHGEIVDMFSRADDERLQYICQEQHRFKKKDYENDETVYDEAELYPKNIYLPASHTLSYRWSYKKTMDALAVVSKLGQSTLFITFTMNPNWPEIQQQLHTGQNYADRPDIV</sequence>
<dbReference type="EMBL" id="CAJVPW010033911">
    <property type="protein sequence ID" value="CAG8732278.1"/>
    <property type="molecule type" value="Genomic_DNA"/>
</dbReference>
<feature type="non-terminal residue" evidence="1">
    <location>
        <position position="232"/>
    </location>
</feature>
<comment type="caution">
    <text evidence="1">The sequence shown here is derived from an EMBL/GenBank/DDBJ whole genome shotgun (WGS) entry which is preliminary data.</text>
</comment>
<organism evidence="1 2">
    <name type="scientific">Cetraspora pellucida</name>
    <dbReference type="NCBI Taxonomy" id="1433469"/>
    <lineage>
        <taxon>Eukaryota</taxon>
        <taxon>Fungi</taxon>
        <taxon>Fungi incertae sedis</taxon>
        <taxon>Mucoromycota</taxon>
        <taxon>Glomeromycotina</taxon>
        <taxon>Glomeromycetes</taxon>
        <taxon>Diversisporales</taxon>
        <taxon>Gigasporaceae</taxon>
        <taxon>Cetraspora</taxon>
    </lineage>
</organism>
<protein>
    <submittedName>
        <fullName evidence="1">1758_t:CDS:1</fullName>
    </submittedName>
</protein>
<evidence type="ECO:0000313" key="2">
    <source>
        <dbReference type="Proteomes" id="UP000789366"/>
    </source>
</evidence>
<name>A0ACA9Q7G2_9GLOM</name>
<evidence type="ECO:0000313" key="1">
    <source>
        <dbReference type="EMBL" id="CAG8732278.1"/>
    </source>
</evidence>
<feature type="non-terminal residue" evidence="1">
    <location>
        <position position="1"/>
    </location>
</feature>
<reference evidence="1" key="1">
    <citation type="submission" date="2021-06" db="EMBL/GenBank/DDBJ databases">
        <authorList>
            <person name="Kallberg Y."/>
            <person name="Tangrot J."/>
            <person name="Rosling A."/>
        </authorList>
    </citation>
    <scope>NUCLEOTIDE SEQUENCE</scope>
    <source>
        <strain evidence="1">28 12/20/2015</strain>
    </source>
</reference>
<gene>
    <name evidence="1" type="ORF">SPELUC_LOCUS13199</name>
</gene>